<dbReference type="InParanoid" id="A0A218YVV7"/>
<accession>A0A218YVV7</accession>
<protein>
    <submittedName>
        <fullName evidence="1">Uncharacterized protein</fullName>
    </submittedName>
</protein>
<organism evidence="1 2">
    <name type="scientific">Diplocarpon coronariae</name>
    <dbReference type="NCBI Taxonomy" id="2795749"/>
    <lineage>
        <taxon>Eukaryota</taxon>
        <taxon>Fungi</taxon>
        <taxon>Dikarya</taxon>
        <taxon>Ascomycota</taxon>
        <taxon>Pezizomycotina</taxon>
        <taxon>Leotiomycetes</taxon>
        <taxon>Helotiales</taxon>
        <taxon>Drepanopezizaceae</taxon>
        <taxon>Diplocarpon</taxon>
    </lineage>
</organism>
<dbReference type="Proteomes" id="UP000242519">
    <property type="component" value="Unassembled WGS sequence"/>
</dbReference>
<evidence type="ECO:0000313" key="1">
    <source>
        <dbReference type="EMBL" id="OWO99797.1"/>
    </source>
</evidence>
<keyword evidence="2" id="KW-1185">Reference proteome</keyword>
<dbReference type="Gene3D" id="3.40.30.10">
    <property type="entry name" value="Glutaredoxin"/>
    <property type="match status" value="1"/>
</dbReference>
<proteinExistence type="predicted"/>
<dbReference type="OrthoDB" id="2309723at2759"/>
<dbReference type="EMBL" id="MZNU01000342">
    <property type="protein sequence ID" value="OWO99797.1"/>
    <property type="molecule type" value="Genomic_DNA"/>
</dbReference>
<comment type="caution">
    <text evidence="1">The sequence shown here is derived from an EMBL/GenBank/DDBJ whole genome shotgun (WGS) entry which is preliminary data.</text>
</comment>
<name>A0A218YVV7_9HELO</name>
<reference evidence="1 2" key="1">
    <citation type="submission" date="2017-04" db="EMBL/GenBank/DDBJ databases">
        <title>Draft genome sequence of Marssonina coronaria NL1: causal agent of apple blotch.</title>
        <authorList>
            <person name="Cheng Q."/>
        </authorList>
    </citation>
    <scope>NUCLEOTIDE SEQUENCE [LARGE SCALE GENOMIC DNA]</scope>
    <source>
        <strain evidence="1 2">NL1</strain>
    </source>
</reference>
<dbReference type="AlphaFoldDB" id="A0A218YVV7"/>
<gene>
    <name evidence="1" type="ORF">B2J93_6852</name>
</gene>
<evidence type="ECO:0000313" key="2">
    <source>
        <dbReference type="Proteomes" id="UP000242519"/>
    </source>
</evidence>
<sequence>MNIRLISILATLDFAWKIPGPNITLYFLQASLSIRVARLLEELQPPYESIFYARENSKAPVPKDGTMSIKESGATISRGTTTNVSWLALRTPVAPARQPAFAATRAAMPDPIIARLHLIPRAASALYRP</sequence>